<keyword evidence="2 5" id="KW-0812">Transmembrane</keyword>
<protein>
    <recommendedName>
        <fullName evidence="6">Inositolphosphotransferase Aur1/Ipt1 domain-containing protein</fullName>
    </recommendedName>
</protein>
<feature type="transmembrane region" description="Helical" evidence="5">
    <location>
        <begin position="388"/>
        <end position="408"/>
    </location>
</feature>
<gene>
    <name evidence="7" type="ORF">Sv326_0082</name>
</gene>
<evidence type="ECO:0000313" key="8">
    <source>
        <dbReference type="Proteomes" id="UP000510821"/>
    </source>
</evidence>
<evidence type="ECO:0000259" key="6">
    <source>
        <dbReference type="Pfam" id="PF14378"/>
    </source>
</evidence>
<keyword evidence="4 5" id="KW-0472">Membrane</keyword>
<name>A0A7D6B9H9_FERL1</name>
<dbReference type="KEGG" id="flt:Sv326_0082"/>
<reference evidence="8" key="1">
    <citation type="submission" date="2020-07" db="EMBL/GenBank/DDBJ databases">
        <title>Metabolic diversity and evolutionary history of the archaeal phylum ###Micrarchaeota### uncovered from a freshwater lake metagenome.</title>
        <authorList>
            <person name="Kadnikov V.V."/>
            <person name="Savvichev A.S."/>
            <person name="Mardanov A.V."/>
            <person name="Beletsky A.V."/>
            <person name="Chupakov A.V."/>
            <person name="Kokryatskaya N.M."/>
            <person name="Pimenov N.V."/>
            <person name="Ravin N.V."/>
        </authorList>
    </citation>
    <scope>NUCLEOTIDE SEQUENCE [LARGE SCALE GENOMIC DNA]</scope>
</reference>
<comment type="subcellular location">
    <subcellularLocation>
        <location evidence="1">Membrane</location>
        <topology evidence="1">Multi-pass membrane protein</topology>
    </subcellularLocation>
</comment>
<keyword evidence="3 5" id="KW-1133">Transmembrane helix</keyword>
<evidence type="ECO:0000256" key="3">
    <source>
        <dbReference type="ARBA" id="ARBA00022989"/>
    </source>
</evidence>
<dbReference type="InterPro" id="IPR026841">
    <property type="entry name" value="Aur1/Ipt1"/>
</dbReference>
<dbReference type="GO" id="GO:0016020">
    <property type="term" value="C:membrane"/>
    <property type="evidence" value="ECO:0007669"/>
    <property type="project" value="UniProtKB-SubCell"/>
</dbReference>
<feature type="domain" description="Inositolphosphotransferase Aur1/Ipt1" evidence="6">
    <location>
        <begin position="241"/>
        <end position="402"/>
    </location>
</feature>
<feature type="transmembrane region" description="Helical" evidence="5">
    <location>
        <begin position="53"/>
        <end position="72"/>
    </location>
</feature>
<dbReference type="InterPro" id="IPR052185">
    <property type="entry name" value="IPC_Synthase-Related"/>
</dbReference>
<feature type="transmembrane region" description="Helical" evidence="5">
    <location>
        <begin position="20"/>
        <end position="41"/>
    </location>
</feature>
<sequence>MSDYKKLISNFLKQSRSTGIMDYVVKGSLLLYTILLFSVPLTMGRIPIPTPEQVIFLILTYAVFVGKGVGFLRDLAPLVILFFAYEAMRGVVVASDQRVITDYWSTSQSANGLEVNVNPKLVNVGDPLTINITAYDEGIKYADVVVRRNNSDIQTAFELKLSGGKASHAVSGADSARIFYAPGVYNITASARGYSEINGSSALGVTKNVHYVEPIQWERSIFGMIPSAYLQERFYGEGQVSAIDWIAIVTYCIHLPMPFLFASYIWFRDRELYKKYSATFLVLAYAGLITFLLYPASPPWLSGLAGYLQGVKKVYHEVSQTMNLIILPTLYYWINANEVAAVPSLHAAFPLLISIYSVKLWGRRGWLVFLYPLATAFSLVYLGEHYAVDALLGFLYVFAAMIFVDLIFRWERGKEKPKLKVKRKRS</sequence>
<feature type="transmembrane region" description="Helical" evidence="5">
    <location>
        <begin position="340"/>
        <end position="358"/>
    </location>
</feature>
<evidence type="ECO:0000256" key="1">
    <source>
        <dbReference type="ARBA" id="ARBA00004141"/>
    </source>
</evidence>
<dbReference type="CDD" id="cd03386">
    <property type="entry name" value="PAP2_Aur1_like"/>
    <property type="match status" value="1"/>
</dbReference>
<evidence type="ECO:0000256" key="5">
    <source>
        <dbReference type="SAM" id="Phobius"/>
    </source>
</evidence>
<proteinExistence type="predicted"/>
<feature type="transmembrane region" description="Helical" evidence="5">
    <location>
        <begin position="242"/>
        <end position="267"/>
    </location>
</feature>
<dbReference type="PANTHER" id="PTHR31310:SF7">
    <property type="entry name" value="PA-PHOSPHATASE RELATED-FAMILY PROTEIN DDB_G0268928"/>
    <property type="match status" value="1"/>
</dbReference>
<feature type="transmembrane region" description="Helical" evidence="5">
    <location>
        <begin position="365"/>
        <end position="382"/>
    </location>
</feature>
<dbReference type="SUPFAM" id="SSF48317">
    <property type="entry name" value="Acid phosphatase/Vanadium-dependent haloperoxidase"/>
    <property type="match status" value="1"/>
</dbReference>
<evidence type="ECO:0000313" key="7">
    <source>
        <dbReference type="EMBL" id="QLJ52257.1"/>
    </source>
</evidence>
<organism evidence="7 8">
    <name type="scientific">Fermentimicrarchaeum limneticum</name>
    <dbReference type="NCBI Taxonomy" id="2795018"/>
    <lineage>
        <taxon>Archaea</taxon>
        <taxon>Candidatus Micrarchaeota</taxon>
        <taxon>Candidatus Fermentimicrarchaeales</taxon>
        <taxon>Candidatus Fermentimicrarchaeaceae</taxon>
        <taxon>Candidatus Fermentimicrarchaeum</taxon>
    </lineage>
</organism>
<accession>A0A7D6B9H9</accession>
<evidence type="ECO:0000256" key="2">
    <source>
        <dbReference type="ARBA" id="ARBA00022692"/>
    </source>
</evidence>
<dbReference type="Proteomes" id="UP000510821">
    <property type="component" value="Chromosome"/>
</dbReference>
<dbReference type="AlphaFoldDB" id="A0A7D6B9H9"/>
<evidence type="ECO:0000256" key="4">
    <source>
        <dbReference type="ARBA" id="ARBA00023136"/>
    </source>
</evidence>
<dbReference type="EMBL" id="CP058998">
    <property type="protein sequence ID" value="QLJ52257.1"/>
    <property type="molecule type" value="Genomic_DNA"/>
</dbReference>
<dbReference type="Pfam" id="PF14378">
    <property type="entry name" value="PAP2_3"/>
    <property type="match status" value="1"/>
</dbReference>
<dbReference type="Gene3D" id="1.20.144.10">
    <property type="entry name" value="Phosphatidic acid phosphatase type 2/haloperoxidase"/>
    <property type="match status" value="1"/>
</dbReference>
<feature type="transmembrane region" description="Helical" evidence="5">
    <location>
        <begin position="273"/>
        <end position="294"/>
    </location>
</feature>
<dbReference type="PANTHER" id="PTHR31310">
    <property type="match status" value="1"/>
</dbReference>
<dbReference type="InterPro" id="IPR036938">
    <property type="entry name" value="PAP2/HPO_sf"/>
</dbReference>